<evidence type="ECO:0000313" key="2">
    <source>
        <dbReference type="EMBL" id="SVA43620.1"/>
    </source>
</evidence>
<dbReference type="Pfam" id="PF08617">
    <property type="entry name" value="CGI-121"/>
    <property type="match status" value="1"/>
</dbReference>
<dbReference type="InterPro" id="IPR012675">
    <property type="entry name" value="Beta-grasp_dom_sf"/>
</dbReference>
<accession>A0A381VTJ3</accession>
<dbReference type="CDD" id="cd17040">
    <property type="entry name" value="Ubl_MoaD_like"/>
    <property type="match status" value="1"/>
</dbReference>
<dbReference type="Gene3D" id="3.30.2380.10">
    <property type="entry name" value="CGI121/TPRKB"/>
    <property type="match status" value="1"/>
</dbReference>
<name>A0A381VTJ3_9ZZZZ</name>
<evidence type="ECO:0008006" key="3">
    <source>
        <dbReference type="Google" id="ProtNLM"/>
    </source>
</evidence>
<dbReference type="EMBL" id="UINC01009741">
    <property type="protein sequence ID" value="SVA43620.1"/>
    <property type="molecule type" value="Genomic_DNA"/>
</dbReference>
<dbReference type="InterPro" id="IPR003749">
    <property type="entry name" value="ThiS/MoaD-like"/>
</dbReference>
<dbReference type="AlphaFoldDB" id="A0A381VTJ3"/>
<dbReference type="NCBIfam" id="NF011465">
    <property type="entry name" value="PRK14886.1-1"/>
    <property type="match status" value="1"/>
</dbReference>
<proteinExistence type="inferred from homology"/>
<sequence length="258" mass="29121">MIVVKLIGSAKKSFLTDQIFLEKSSLTIDELVNHLLKIKPDNTLDLDTKNLLIAVNGMDSSTLDGFKTKLKDNDIVSIIPIIHGGSSRRIQFSMMDSNVELFDIANDKKFHIEFLDELRLKHPSLILQSINSRFILGINHVKKILSISLYARKNNSLLSKKIETDILLRFAITTQISSAIEIVGQKPNEDFLIIAIGKKSTLGKIYSDLKSCLNTKSLSKNNQSYLKRQFKISNKQLDAVYSKYPLEDLLVEKATILL</sequence>
<reference evidence="2" key="1">
    <citation type="submission" date="2018-05" db="EMBL/GenBank/DDBJ databases">
        <authorList>
            <person name="Lanie J.A."/>
            <person name="Ng W.-L."/>
            <person name="Kazmierczak K.M."/>
            <person name="Andrzejewski T.M."/>
            <person name="Davidsen T.M."/>
            <person name="Wayne K.J."/>
            <person name="Tettelin H."/>
            <person name="Glass J.I."/>
            <person name="Rusch D."/>
            <person name="Podicherti R."/>
            <person name="Tsui H.-C.T."/>
            <person name="Winkler M.E."/>
        </authorList>
    </citation>
    <scope>NUCLEOTIDE SEQUENCE</scope>
</reference>
<dbReference type="Gene3D" id="3.10.20.30">
    <property type="match status" value="1"/>
</dbReference>
<dbReference type="InterPro" id="IPR036504">
    <property type="entry name" value="CGI121/TPRKB_sf"/>
</dbReference>
<dbReference type="InterPro" id="IPR016155">
    <property type="entry name" value="Mopterin_synth/thiamin_S_b"/>
</dbReference>
<comment type="similarity">
    <text evidence="1">Belongs to the CGI121/TPRKB family.</text>
</comment>
<dbReference type="InterPro" id="IPR013926">
    <property type="entry name" value="CGI121/TPRKB"/>
</dbReference>
<dbReference type="SUPFAM" id="SSF54285">
    <property type="entry name" value="MoaD/ThiS"/>
    <property type="match status" value="1"/>
</dbReference>
<dbReference type="SUPFAM" id="SSF143870">
    <property type="entry name" value="PF0523-like"/>
    <property type="match status" value="1"/>
</dbReference>
<dbReference type="Pfam" id="PF02597">
    <property type="entry name" value="ThiS"/>
    <property type="match status" value="1"/>
</dbReference>
<evidence type="ECO:0000256" key="1">
    <source>
        <dbReference type="ARBA" id="ARBA00005546"/>
    </source>
</evidence>
<protein>
    <recommendedName>
        <fullName evidence="3">Thiamine biosynthesis protein ThiS</fullName>
    </recommendedName>
</protein>
<organism evidence="2">
    <name type="scientific">marine metagenome</name>
    <dbReference type="NCBI Taxonomy" id="408172"/>
    <lineage>
        <taxon>unclassified sequences</taxon>
        <taxon>metagenomes</taxon>
        <taxon>ecological metagenomes</taxon>
    </lineage>
</organism>
<gene>
    <name evidence="2" type="ORF">METZ01_LOCUS96474</name>
</gene>